<dbReference type="GO" id="GO:0044550">
    <property type="term" value="P:secondary metabolite biosynthetic process"/>
    <property type="evidence" value="ECO:0007669"/>
    <property type="project" value="TreeGrafter"/>
</dbReference>
<dbReference type="GO" id="GO:0016746">
    <property type="term" value="F:acyltransferase activity"/>
    <property type="evidence" value="ECO:0007669"/>
    <property type="project" value="UniProtKB-KW"/>
</dbReference>
<dbReference type="KEGG" id="nhu:H0264_19110"/>
<dbReference type="PANTHER" id="PTHR34069">
    <property type="entry name" value="3-OXOACYL-[ACYL-CARRIER-PROTEIN] SYNTHASE 3"/>
    <property type="match status" value="1"/>
</dbReference>
<name>A0A7D6VE28_9NOCA</name>
<proteinExistence type="predicted"/>
<dbReference type="Gene3D" id="3.40.47.10">
    <property type="match status" value="1"/>
</dbReference>
<dbReference type="InterPro" id="IPR016039">
    <property type="entry name" value="Thiolase-like"/>
</dbReference>
<dbReference type="EMBL" id="CP059399">
    <property type="protein sequence ID" value="QLY27590.1"/>
    <property type="molecule type" value="Genomic_DNA"/>
</dbReference>
<dbReference type="RefSeq" id="WP_181578798.1">
    <property type="nucleotide sequence ID" value="NZ_CP059399.1"/>
</dbReference>
<protein>
    <submittedName>
        <fullName evidence="1">Uncharacterized protein</fullName>
    </submittedName>
</protein>
<dbReference type="PANTHER" id="PTHR34069:SF2">
    <property type="entry name" value="BETA-KETOACYL-[ACYL-CARRIER-PROTEIN] SYNTHASE III"/>
    <property type="match status" value="1"/>
</dbReference>
<dbReference type="Proteomes" id="UP000515512">
    <property type="component" value="Chromosome"/>
</dbReference>
<dbReference type="SUPFAM" id="SSF53901">
    <property type="entry name" value="Thiolase-like"/>
    <property type="match status" value="1"/>
</dbReference>
<reference evidence="1 2" key="1">
    <citation type="submission" date="2020-07" db="EMBL/GenBank/DDBJ databases">
        <authorList>
            <person name="Zhuang K."/>
            <person name="Ran Y."/>
        </authorList>
    </citation>
    <scope>NUCLEOTIDE SEQUENCE [LARGE SCALE GENOMIC DNA]</scope>
    <source>
        <strain evidence="1 2">WCH-YHL-001</strain>
    </source>
</reference>
<accession>A0A7D6VE28</accession>
<evidence type="ECO:0000313" key="1">
    <source>
        <dbReference type="EMBL" id="QLY27590.1"/>
    </source>
</evidence>
<evidence type="ECO:0000313" key="2">
    <source>
        <dbReference type="Proteomes" id="UP000515512"/>
    </source>
</evidence>
<sequence>MSTAIVSAAVSTDADTGSYFELAARAGRSALEQAGVTPDRIGLVINAGVYRDSNIAEPAVAALLQKRLEVGLEYRTGVLPAFSFDLLNGGTGVLQALTAAQSFITAGDLEYALILAGDTHPSMQRDREDFPYTATGAALLLRASTETGGFGGLHTLGSTDTAQPTGWADLTAAGTDGRNALTVRTGSGEPLEAAERVVRSALAEAGIGSNDFATGRAVLLAPAPVPGFRERLAYRLGVPSVAVAGVDPAVGDPYSAAPVFAYLSAAAEGLLEQAEAVVFVGADDGSAASLIYRPRPLELSGAAAAVRVKHIGV</sequence>
<organism evidence="1 2">
    <name type="scientific">Nocardia huaxiensis</name>
    <dbReference type="NCBI Taxonomy" id="2755382"/>
    <lineage>
        <taxon>Bacteria</taxon>
        <taxon>Bacillati</taxon>
        <taxon>Actinomycetota</taxon>
        <taxon>Actinomycetes</taxon>
        <taxon>Mycobacteriales</taxon>
        <taxon>Nocardiaceae</taxon>
        <taxon>Nocardia</taxon>
    </lineage>
</organism>
<keyword evidence="2" id="KW-1185">Reference proteome</keyword>
<dbReference type="AlphaFoldDB" id="A0A7D6VE28"/>
<gene>
    <name evidence="1" type="ORF">H0264_19110</name>
</gene>